<accession>D8SIF1</accession>
<sequence>MHKQAPEGPRLQWELLCVTVKHHPKRRLMEMNDNTAAQEEDGLQCPQDEDGLQCNETAIAGNGQEDGLLCNETLPDYKDDDDEKLWDLLLDAGFECTSESGDHLKAQEEASEQENGSSASSQLRPAISEDHDEEKRQGRCHVVSVHDLTTLK</sequence>
<dbReference type="Proteomes" id="UP000001514">
    <property type="component" value="Unassembled WGS sequence"/>
</dbReference>
<evidence type="ECO:0000313" key="2">
    <source>
        <dbReference type="EMBL" id="EFJ15860.1"/>
    </source>
</evidence>
<organism evidence="3">
    <name type="scientific">Selaginella moellendorffii</name>
    <name type="common">Spikemoss</name>
    <dbReference type="NCBI Taxonomy" id="88036"/>
    <lineage>
        <taxon>Eukaryota</taxon>
        <taxon>Viridiplantae</taxon>
        <taxon>Streptophyta</taxon>
        <taxon>Embryophyta</taxon>
        <taxon>Tracheophyta</taxon>
        <taxon>Lycopodiopsida</taxon>
        <taxon>Selaginellales</taxon>
        <taxon>Selaginellaceae</taxon>
        <taxon>Selaginella</taxon>
    </lineage>
</organism>
<evidence type="ECO:0000313" key="3">
    <source>
        <dbReference type="Proteomes" id="UP000001514"/>
    </source>
</evidence>
<dbReference type="AlphaFoldDB" id="D8SIF1"/>
<dbReference type="InParanoid" id="D8SIF1"/>
<dbReference type="HOGENOM" id="CLU_1725447_0_0_1"/>
<proteinExistence type="predicted"/>
<feature type="region of interest" description="Disordered" evidence="1">
    <location>
        <begin position="100"/>
        <end position="140"/>
    </location>
</feature>
<feature type="compositionally biased region" description="Polar residues" evidence="1">
    <location>
        <begin position="113"/>
        <end position="123"/>
    </location>
</feature>
<reference evidence="2 3" key="1">
    <citation type="journal article" date="2011" name="Science">
        <title>The Selaginella genome identifies genetic changes associated with the evolution of vascular plants.</title>
        <authorList>
            <person name="Banks J.A."/>
            <person name="Nishiyama T."/>
            <person name="Hasebe M."/>
            <person name="Bowman J.L."/>
            <person name="Gribskov M."/>
            <person name="dePamphilis C."/>
            <person name="Albert V.A."/>
            <person name="Aono N."/>
            <person name="Aoyama T."/>
            <person name="Ambrose B.A."/>
            <person name="Ashton N.W."/>
            <person name="Axtell M.J."/>
            <person name="Barker E."/>
            <person name="Barker M.S."/>
            <person name="Bennetzen J.L."/>
            <person name="Bonawitz N.D."/>
            <person name="Chapple C."/>
            <person name="Cheng C."/>
            <person name="Correa L.G."/>
            <person name="Dacre M."/>
            <person name="DeBarry J."/>
            <person name="Dreyer I."/>
            <person name="Elias M."/>
            <person name="Engstrom E.M."/>
            <person name="Estelle M."/>
            <person name="Feng L."/>
            <person name="Finet C."/>
            <person name="Floyd S.K."/>
            <person name="Frommer W.B."/>
            <person name="Fujita T."/>
            <person name="Gramzow L."/>
            <person name="Gutensohn M."/>
            <person name="Harholt J."/>
            <person name="Hattori M."/>
            <person name="Heyl A."/>
            <person name="Hirai T."/>
            <person name="Hiwatashi Y."/>
            <person name="Ishikawa M."/>
            <person name="Iwata M."/>
            <person name="Karol K.G."/>
            <person name="Koehler B."/>
            <person name="Kolukisaoglu U."/>
            <person name="Kubo M."/>
            <person name="Kurata T."/>
            <person name="Lalonde S."/>
            <person name="Li K."/>
            <person name="Li Y."/>
            <person name="Litt A."/>
            <person name="Lyons E."/>
            <person name="Manning G."/>
            <person name="Maruyama T."/>
            <person name="Michael T.P."/>
            <person name="Mikami K."/>
            <person name="Miyazaki S."/>
            <person name="Morinaga S."/>
            <person name="Murata T."/>
            <person name="Mueller-Roeber B."/>
            <person name="Nelson D.R."/>
            <person name="Obara M."/>
            <person name="Oguri Y."/>
            <person name="Olmstead R.G."/>
            <person name="Onodera N."/>
            <person name="Petersen B.L."/>
            <person name="Pils B."/>
            <person name="Prigge M."/>
            <person name="Rensing S.A."/>
            <person name="Riano-Pachon D.M."/>
            <person name="Roberts A.W."/>
            <person name="Sato Y."/>
            <person name="Scheller H.V."/>
            <person name="Schulz B."/>
            <person name="Schulz C."/>
            <person name="Shakirov E.V."/>
            <person name="Shibagaki N."/>
            <person name="Shinohara N."/>
            <person name="Shippen D.E."/>
            <person name="Soerensen I."/>
            <person name="Sotooka R."/>
            <person name="Sugimoto N."/>
            <person name="Sugita M."/>
            <person name="Sumikawa N."/>
            <person name="Tanurdzic M."/>
            <person name="Theissen G."/>
            <person name="Ulvskov P."/>
            <person name="Wakazuki S."/>
            <person name="Weng J.K."/>
            <person name="Willats W.W."/>
            <person name="Wipf D."/>
            <person name="Wolf P.G."/>
            <person name="Yang L."/>
            <person name="Zimmer A.D."/>
            <person name="Zhu Q."/>
            <person name="Mitros T."/>
            <person name="Hellsten U."/>
            <person name="Loque D."/>
            <person name="Otillar R."/>
            <person name="Salamov A."/>
            <person name="Schmutz J."/>
            <person name="Shapiro H."/>
            <person name="Lindquist E."/>
            <person name="Lucas S."/>
            <person name="Rokhsar D."/>
            <person name="Grigoriev I.V."/>
        </authorList>
    </citation>
    <scope>NUCLEOTIDE SEQUENCE [LARGE SCALE GENOMIC DNA]</scope>
</reference>
<name>D8SIF1_SELML</name>
<evidence type="ECO:0000256" key="1">
    <source>
        <dbReference type="SAM" id="MobiDB-lite"/>
    </source>
</evidence>
<gene>
    <name evidence="2" type="ORF">SELMODRAFT_422444</name>
</gene>
<dbReference type="KEGG" id="smo:SELMODRAFT_422444"/>
<protein>
    <submittedName>
        <fullName evidence="2">Uncharacterized protein</fullName>
    </submittedName>
</protein>
<dbReference type="EMBL" id="GL377621">
    <property type="protein sequence ID" value="EFJ15860.1"/>
    <property type="molecule type" value="Genomic_DNA"/>
</dbReference>
<keyword evidence="3" id="KW-1185">Reference proteome</keyword>
<dbReference type="Gramene" id="EFJ15860">
    <property type="protein sequence ID" value="EFJ15860"/>
    <property type="gene ID" value="SELMODRAFT_422444"/>
</dbReference>
<feature type="compositionally biased region" description="Basic and acidic residues" evidence="1">
    <location>
        <begin position="127"/>
        <end position="137"/>
    </location>
</feature>